<dbReference type="Proteomes" id="UP001285921">
    <property type="component" value="Unassembled WGS sequence"/>
</dbReference>
<evidence type="ECO:0000313" key="1">
    <source>
        <dbReference type="EMBL" id="GMK44182.1"/>
    </source>
</evidence>
<evidence type="ECO:0008006" key="3">
    <source>
        <dbReference type="Google" id="ProtNLM"/>
    </source>
</evidence>
<dbReference type="EMBL" id="BTCL01000003">
    <property type="protein sequence ID" value="GMK44182.1"/>
    <property type="molecule type" value="Genomic_DNA"/>
</dbReference>
<comment type="caution">
    <text evidence="1">The sequence shown here is derived from an EMBL/GenBank/DDBJ whole genome shotgun (WGS) entry which is preliminary data.</text>
</comment>
<name>A0ABQ6NJ14_9BACL</name>
<reference evidence="1 2" key="1">
    <citation type="submission" date="2023-05" db="EMBL/GenBank/DDBJ databases">
        <title>Draft genome of Paenibacillus sp. CCS26.</title>
        <authorList>
            <person name="Akita H."/>
            <person name="Shinto Y."/>
            <person name="Kimura Z."/>
        </authorList>
    </citation>
    <scope>NUCLEOTIDE SEQUENCE [LARGE SCALE GENOMIC DNA]</scope>
    <source>
        <strain evidence="1 2">CCS26</strain>
    </source>
</reference>
<organism evidence="1 2">
    <name type="scientific">Paenibacillus glycanilyticus</name>
    <dbReference type="NCBI Taxonomy" id="126569"/>
    <lineage>
        <taxon>Bacteria</taxon>
        <taxon>Bacillati</taxon>
        <taxon>Bacillota</taxon>
        <taxon>Bacilli</taxon>
        <taxon>Bacillales</taxon>
        <taxon>Paenibacillaceae</taxon>
        <taxon>Paenibacillus</taxon>
    </lineage>
</organism>
<gene>
    <name evidence="1" type="ORF">PghCCS26_13090</name>
</gene>
<keyword evidence="2" id="KW-1185">Reference proteome</keyword>
<proteinExistence type="predicted"/>
<evidence type="ECO:0000313" key="2">
    <source>
        <dbReference type="Proteomes" id="UP001285921"/>
    </source>
</evidence>
<protein>
    <recommendedName>
        <fullName evidence="3">HTH merR-type domain-containing protein</fullName>
    </recommendedName>
</protein>
<accession>A0ABQ6NJ14</accession>
<sequence length="99" mass="11865">MKLSRNSLRYFVREGYINHELNSKGVRVISQLAIDEFNKRYIISTEISKMVGIRFNHVVKWLGDQRIFPVNPIRNHEDHQYLFIRNKQILQLLESHNSI</sequence>